<dbReference type="EMBL" id="BNEB01000001">
    <property type="protein sequence ID" value="GHI58603.1"/>
    <property type="molecule type" value="Genomic_DNA"/>
</dbReference>
<dbReference type="InterPro" id="IPR058407">
    <property type="entry name" value="DUF8094"/>
</dbReference>
<protein>
    <submittedName>
        <fullName evidence="2">Lipoprotein</fullName>
    </submittedName>
</protein>
<dbReference type="RefSeq" id="WP_189917118.1">
    <property type="nucleotide sequence ID" value="NZ_BMSI01000001.1"/>
</dbReference>
<comment type="caution">
    <text evidence="2">The sequence shown here is derived from an EMBL/GenBank/DDBJ whole genome shotgun (WGS) entry which is preliminary data.</text>
</comment>
<proteinExistence type="predicted"/>
<organism evidence="2 3">
    <name type="scientific">Streptomyces asoensis</name>
    <dbReference type="NCBI Taxonomy" id="249586"/>
    <lineage>
        <taxon>Bacteria</taxon>
        <taxon>Bacillati</taxon>
        <taxon>Actinomycetota</taxon>
        <taxon>Actinomycetes</taxon>
        <taxon>Kitasatosporales</taxon>
        <taxon>Streptomycetaceae</taxon>
        <taxon>Streptomyces</taxon>
    </lineage>
</organism>
<name>A0ABQ3RRW9_9ACTN</name>
<sequence>MSRERSLATGVPRSRGLRRRDRYALVAASLTAVSLTASGCVVVHGEREVLPAATKAEAVKAVEQFTAAYNKADAAYDSSLDADRTAGALRVIDEARLKAGHVTDPKGNPDHEPLVLSDVKYTIVEKAGWPRWFVADAKGSKGGDARWLMAFTRGGLSEPWRATYLTLVAPGSVPRFDLDADGHAEAVPARTTGLAMAPAGLSKGYTAYLKSGKGAFADGAFTSALRATRAKNATRPGLATQYIDQPLTEGDYAPLALRTADGGALVFFSSHHFTKQTAAAGAAVPTPNKNVAALTTGEIKQSLTMEFVANEVALAPAKGSGGGKVSLLSRLEGLTGAEGA</sequence>
<keyword evidence="2" id="KW-0449">Lipoprotein</keyword>
<evidence type="ECO:0000259" key="1">
    <source>
        <dbReference type="Pfam" id="PF26366"/>
    </source>
</evidence>
<dbReference type="GeneID" id="91468191"/>
<evidence type="ECO:0000313" key="2">
    <source>
        <dbReference type="EMBL" id="GHI58603.1"/>
    </source>
</evidence>
<accession>A0ABQ3RRW9</accession>
<dbReference type="Proteomes" id="UP000649259">
    <property type="component" value="Unassembled WGS sequence"/>
</dbReference>
<feature type="domain" description="DUF8094" evidence="1">
    <location>
        <begin position="50"/>
        <end position="339"/>
    </location>
</feature>
<gene>
    <name evidence="2" type="ORF">Saso_02530</name>
</gene>
<keyword evidence="3" id="KW-1185">Reference proteome</keyword>
<dbReference type="Pfam" id="PF26366">
    <property type="entry name" value="DUF8094"/>
    <property type="match status" value="1"/>
</dbReference>
<evidence type="ECO:0000313" key="3">
    <source>
        <dbReference type="Proteomes" id="UP000649259"/>
    </source>
</evidence>
<reference evidence="3" key="1">
    <citation type="submission" date="2023-07" db="EMBL/GenBank/DDBJ databases">
        <title>Whole genome shotgun sequence of Streptomyces cacaoi subsp. asoensis NBRC 13813.</title>
        <authorList>
            <person name="Komaki H."/>
            <person name="Tamura T."/>
        </authorList>
    </citation>
    <scope>NUCLEOTIDE SEQUENCE [LARGE SCALE GENOMIC DNA]</scope>
    <source>
        <strain evidence="3">NBRC 13813</strain>
    </source>
</reference>